<comment type="caution">
    <text evidence="3">The sequence shown here is derived from an EMBL/GenBank/DDBJ whole genome shotgun (WGS) entry which is preliminary data.</text>
</comment>
<dbReference type="PANTHER" id="PTHR21198">
    <property type="entry name" value="GLUTAMATE RACEMASE"/>
    <property type="match status" value="1"/>
</dbReference>
<evidence type="ECO:0000313" key="3">
    <source>
        <dbReference type="EMBL" id="HJF94736.1"/>
    </source>
</evidence>
<dbReference type="NCBIfam" id="TIGR00035">
    <property type="entry name" value="asp_race"/>
    <property type="match status" value="1"/>
</dbReference>
<dbReference type="Gene3D" id="3.40.50.1860">
    <property type="match status" value="2"/>
</dbReference>
<dbReference type="Pfam" id="PF01177">
    <property type="entry name" value="Asp_Glu_race"/>
    <property type="match status" value="1"/>
</dbReference>
<organism evidence="3 4">
    <name type="scientific">Lachnoclostridium phocaeense</name>
    <dbReference type="NCBI Taxonomy" id="1871021"/>
    <lineage>
        <taxon>Bacteria</taxon>
        <taxon>Bacillati</taxon>
        <taxon>Bacillota</taxon>
        <taxon>Clostridia</taxon>
        <taxon>Lachnospirales</taxon>
        <taxon>Lachnospiraceae</taxon>
    </lineage>
</organism>
<dbReference type="AlphaFoldDB" id="A0A921LE83"/>
<dbReference type="InterPro" id="IPR015942">
    <property type="entry name" value="Asp/Glu/hydantoin_racemase"/>
</dbReference>
<accession>A0A921LE83</accession>
<dbReference type="PANTHER" id="PTHR21198:SF7">
    <property type="entry name" value="ASPARTATE-GLUTAMATE RACEMASE FAMILY"/>
    <property type="match status" value="1"/>
</dbReference>
<protein>
    <submittedName>
        <fullName evidence="3">Amino acid racemase</fullName>
        <ecNumber evidence="3">5.1.1.-</ecNumber>
    </submittedName>
</protein>
<evidence type="ECO:0000313" key="4">
    <source>
        <dbReference type="Proteomes" id="UP000769156"/>
    </source>
</evidence>
<sequence length="238" mass="26608">MGEGKEKKILGVIGGMGPEATSYFYENVIAHTKAQKDQDHINMVILSHADIPDRTEAIKSGDSEKLVHILQEDARILEKLGAANIAITCNTSHYYYEQIQKAVSIPIIDMIHESVAYAVRELPDVKRIGIMGTDGTIGSRIYHKECRKLGVTPVKPSPERQRDVMSLIYDDIKSGKRGDRAKFDRVMSEFMRKNCDAVILACTELSVFKGKHEIPTICLDAMDVLVREAILRSGAEYQ</sequence>
<evidence type="ECO:0000256" key="2">
    <source>
        <dbReference type="ARBA" id="ARBA00023235"/>
    </source>
</evidence>
<comment type="similarity">
    <text evidence="1">Belongs to the aspartate/glutamate racemases family.</text>
</comment>
<name>A0A921LE83_9FIRM</name>
<dbReference type="GO" id="GO:0047661">
    <property type="term" value="F:amino-acid racemase activity"/>
    <property type="evidence" value="ECO:0007669"/>
    <property type="project" value="InterPro"/>
</dbReference>
<dbReference type="Proteomes" id="UP000769156">
    <property type="component" value="Unassembled WGS sequence"/>
</dbReference>
<dbReference type="InterPro" id="IPR004380">
    <property type="entry name" value="Asp_race"/>
</dbReference>
<dbReference type="InterPro" id="IPR001920">
    <property type="entry name" value="Asp/Glu_race"/>
</dbReference>
<dbReference type="EC" id="5.1.1.-" evidence="3"/>
<dbReference type="InterPro" id="IPR018187">
    <property type="entry name" value="Asp/Glu_racemase_AS_1"/>
</dbReference>
<keyword evidence="2 3" id="KW-0413">Isomerase</keyword>
<gene>
    <name evidence="3" type="ORF">K8V82_08075</name>
</gene>
<dbReference type="PROSITE" id="PS00923">
    <property type="entry name" value="ASP_GLU_RACEMASE_1"/>
    <property type="match status" value="1"/>
</dbReference>
<reference evidence="3" key="1">
    <citation type="journal article" date="2021" name="PeerJ">
        <title>Extensive microbial diversity within the chicken gut microbiome revealed by metagenomics and culture.</title>
        <authorList>
            <person name="Gilroy R."/>
            <person name="Ravi A."/>
            <person name="Getino M."/>
            <person name="Pursley I."/>
            <person name="Horton D.L."/>
            <person name="Alikhan N.F."/>
            <person name="Baker D."/>
            <person name="Gharbi K."/>
            <person name="Hall N."/>
            <person name="Watson M."/>
            <person name="Adriaenssens E.M."/>
            <person name="Foster-Nyarko E."/>
            <person name="Jarju S."/>
            <person name="Secka A."/>
            <person name="Antonio M."/>
            <person name="Oren A."/>
            <person name="Chaudhuri R.R."/>
            <person name="La Ragione R."/>
            <person name="Hildebrand F."/>
            <person name="Pallen M.J."/>
        </authorList>
    </citation>
    <scope>NUCLEOTIDE SEQUENCE</scope>
    <source>
        <strain evidence="3">ChiSjej5B23-16112</strain>
    </source>
</reference>
<reference evidence="3" key="2">
    <citation type="submission" date="2021-09" db="EMBL/GenBank/DDBJ databases">
        <authorList>
            <person name="Gilroy R."/>
        </authorList>
    </citation>
    <scope>NUCLEOTIDE SEQUENCE</scope>
    <source>
        <strain evidence="3">ChiSjej5B23-16112</strain>
    </source>
</reference>
<dbReference type="EMBL" id="DYVY01000129">
    <property type="protein sequence ID" value="HJF94736.1"/>
    <property type="molecule type" value="Genomic_DNA"/>
</dbReference>
<proteinExistence type="inferred from homology"/>
<evidence type="ECO:0000256" key="1">
    <source>
        <dbReference type="ARBA" id="ARBA00007847"/>
    </source>
</evidence>
<dbReference type="SUPFAM" id="SSF53681">
    <property type="entry name" value="Aspartate/glutamate racemase"/>
    <property type="match status" value="2"/>
</dbReference>